<dbReference type="InterPro" id="IPR041679">
    <property type="entry name" value="DNA2/NAM7-like_C"/>
</dbReference>
<evidence type="ECO:0008006" key="6">
    <source>
        <dbReference type="Google" id="ProtNLM"/>
    </source>
</evidence>
<evidence type="ECO:0000313" key="4">
    <source>
        <dbReference type="EMBL" id="RMY71564.1"/>
    </source>
</evidence>
<dbReference type="Pfam" id="PF13086">
    <property type="entry name" value="AAA_11"/>
    <property type="match status" value="1"/>
</dbReference>
<evidence type="ECO:0000256" key="1">
    <source>
        <dbReference type="SAM" id="MobiDB-lite"/>
    </source>
</evidence>
<proteinExistence type="predicted"/>
<dbReference type="AlphaFoldDB" id="A0A3M7E656"/>
<dbReference type="EMBL" id="QWIQ01001017">
    <property type="protein sequence ID" value="RMY71564.1"/>
    <property type="molecule type" value="Genomic_DNA"/>
</dbReference>
<dbReference type="SUPFAM" id="SSF52540">
    <property type="entry name" value="P-loop containing nucleoside triphosphate hydrolases"/>
    <property type="match status" value="1"/>
</dbReference>
<protein>
    <recommendedName>
        <fullName evidence="6">DNA2/NAM7 helicase-like C-terminal domain-containing protein</fullName>
    </recommendedName>
</protein>
<dbReference type="PANTHER" id="PTHR10887:SF495">
    <property type="entry name" value="HELICASE SENATAXIN ISOFORM X1-RELATED"/>
    <property type="match status" value="1"/>
</dbReference>
<accession>A0A3M7E656</accession>
<comment type="caution">
    <text evidence="4">The sequence shown here is derived from an EMBL/GenBank/DDBJ whole genome shotgun (WGS) entry which is preliminary data.</text>
</comment>
<feature type="domain" description="DNA2/NAM7 helicase-like C-terminal" evidence="3">
    <location>
        <begin position="866"/>
        <end position="1081"/>
    </location>
</feature>
<dbReference type="VEuPathDB" id="FungiDB:BTJ68_09141"/>
<dbReference type="Proteomes" id="UP000281468">
    <property type="component" value="Unassembled WGS sequence"/>
</dbReference>
<evidence type="ECO:0000259" key="2">
    <source>
        <dbReference type="Pfam" id="PF13086"/>
    </source>
</evidence>
<name>A0A3M7E656_HORWE</name>
<dbReference type="GO" id="GO:0004386">
    <property type="term" value="F:helicase activity"/>
    <property type="evidence" value="ECO:0007669"/>
    <property type="project" value="InterPro"/>
</dbReference>
<dbReference type="InterPro" id="IPR027417">
    <property type="entry name" value="P-loop_NTPase"/>
</dbReference>
<dbReference type="InterPro" id="IPR041677">
    <property type="entry name" value="DNA2/NAM7_AAA_11"/>
</dbReference>
<evidence type="ECO:0000259" key="3">
    <source>
        <dbReference type="Pfam" id="PF13087"/>
    </source>
</evidence>
<dbReference type="Pfam" id="PF13087">
    <property type="entry name" value="AAA_12"/>
    <property type="match status" value="1"/>
</dbReference>
<dbReference type="PANTHER" id="PTHR10887">
    <property type="entry name" value="DNA2/NAM7 HELICASE FAMILY"/>
    <property type="match status" value="1"/>
</dbReference>
<feature type="region of interest" description="Disordered" evidence="1">
    <location>
        <begin position="720"/>
        <end position="740"/>
    </location>
</feature>
<feature type="domain" description="DNA2/NAM7 helicase helicase" evidence="2">
    <location>
        <begin position="537"/>
        <end position="845"/>
    </location>
</feature>
<reference evidence="4 5" key="1">
    <citation type="journal article" date="2018" name="BMC Genomics">
        <title>Genomic evidence for intraspecific hybridization in a clonal and extremely halotolerant yeast.</title>
        <authorList>
            <person name="Gostincar C."/>
            <person name="Stajich J.E."/>
            <person name="Zupancic J."/>
            <person name="Zalar P."/>
            <person name="Gunde-Cimerman N."/>
        </authorList>
    </citation>
    <scope>NUCLEOTIDE SEQUENCE [LARGE SCALE GENOMIC DNA]</scope>
    <source>
        <strain evidence="4 5">EXF-171</strain>
    </source>
</reference>
<organism evidence="4 5">
    <name type="scientific">Hortaea werneckii</name>
    <name type="common">Black yeast</name>
    <name type="synonym">Cladosporium werneckii</name>
    <dbReference type="NCBI Taxonomy" id="91943"/>
    <lineage>
        <taxon>Eukaryota</taxon>
        <taxon>Fungi</taxon>
        <taxon>Dikarya</taxon>
        <taxon>Ascomycota</taxon>
        <taxon>Pezizomycotina</taxon>
        <taxon>Dothideomycetes</taxon>
        <taxon>Dothideomycetidae</taxon>
        <taxon>Mycosphaerellales</taxon>
        <taxon>Teratosphaeriaceae</taxon>
        <taxon>Hortaea</taxon>
    </lineage>
</organism>
<gene>
    <name evidence="4" type="ORF">D0862_14594</name>
</gene>
<dbReference type="InterPro" id="IPR045055">
    <property type="entry name" value="DNA2/NAM7-like"/>
</dbReference>
<evidence type="ECO:0000313" key="5">
    <source>
        <dbReference type="Proteomes" id="UP000281468"/>
    </source>
</evidence>
<dbReference type="Gene3D" id="3.40.50.300">
    <property type="entry name" value="P-loop containing nucleotide triphosphate hydrolases"/>
    <property type="match status" value="2"/>
</dbReference>
<sequence length="1128" mass="126533">MTLVKYILRFNTGPRSRSLQAASMESDDSLTESGINVDSAYESGSEKGVVYEDSAAFGHLQRLKDAVTKGPVTSKTTLIPLYQYEGDECDNTLLKNLTGTVKPKVRCGIETLDPAVPCSTVLAGDRQCKLTCNKLLLAPTVRLEYEILDKASSQLLLTLALEWHFNNYDGNEAKIREFGVDDGGNLVRFKAGRPTSSGFGQIPRFTGCMSGQQRQAVDVLEQLRGSEEIRSFTFRLDQSALTMNDKLELNKIYDRLPGGNPKMLLPSIGRREYAAFFAGHRSMPIYGGGKHEIEHEIGAMMTTTPPFPMVPLPVADEFATLREAAAELSMASTITERERNESLRLWASPESPHQATLYAVDDLPILGVDFGKYKSLQQADRFTLPDRLYADISCSLPGKGRKKYAAFHYPNALGLPKHDAYFVITSVDRSDFGELCFDLKAEAAARKTGNSVAKRPTSAERPRFKVKVEPHYNSFTSNGQLKTVGLLCQEYANQRWHRILLNQLHDAIGEVDMTEGAGVSKKEKDEAYRQLVEFMKWNAEQLKVIEGIRKAPDGMLVVLGPAGTGKTSLQEALATYFWRLGYHVLALAPANSNADHLTRLMLKQAVEGLRCHRLYPSSRDLGLDKMGKGQAKHRRVGHEDGNATGSHEFFFLLARLEEHKNEKTTARDCGVEQAVYDEALKGEFSLMKRLRTFDPDEDENIGEVDVWKVVRDGIHELRDTQKHNEEVQRSNAGLKPGDRDWRPLEELDSSVKARMDEAYGWCKAHIISETRFMITTTGNARAAELLEHFGKDMDGQNTCKGMVVFVDEACKDQEVNVWAPIVCEAWADKVKGVVLFGDEKQLNPTNTNAKTKNGKPKFNPYSDRLSLSLPTRLVRQGFPYVALKVQMRMHKDLSSFVNRSFYGGTLTDGSGTDVTLEECQPGLQKVLTRIIADQITDPAAAKKYLEDESEEKARQHWIELSERDIGRYIMNDSGSRCYEAFADVFFKSIFPGLHGHFGDRLEANVMRYYWAEQANEVAEEMILTTAELPKIITIDSSQGQESVMTIIDGSIKYRERLGFMVDEGRCNVALSRSRHVRWVIGGPIAYNPFRIQREADVSPFPQLYDELARKGMVHRFAKGKKARADYSA</sequence>